<name>A0ABV9MLQ9_9MICC</name>
<dbReference type="Proteomes" id="UP001595884">
    <property type="component" value="Unassembled WGS sequence"/>
</dbReference>
<evidence type="ECO:0000313" key="3">
    <source>
        <dbReference type="EMBL" id="MFC4716892.1"/>
    </source>
</evidence>
<keyword evidence="4" id="KW-1185">Reference proteome</keyword>
<keyword evidence="2" id="KW-0472">Membrane</keyword>
<proteinExistence type="predicted"/>
<feature type="transmembrane region" description="Helical" evidence="2">
    <location>
        <begin position="20"/>
        <end position="40"/>
    </location>
</feature>
<feature type="region of interest" description="Disordered" evidence="1">
    <location>
        <begin position="460"/>
        <end position="494"/>
    </location>
</feature>
<sequence length="852" mass="92591">MSRRGLYDSRGRRLHRPRSWAALGALLMALVTTLVAVQGYQSIPDEPRFEVAIVVEGTPEWNISQATVDAALSEPIKTHRPLRLIVTDRHLSGDELLRGQVPTGQVLLSTQLENLKTENSTVQQRFTGAALNSQLVDGRDEYTDARFEISGAFRDNLGLGHGPQAVVAAAERAAIVLSAQGVQNPAYWFGAIGLCAMLTAALLSVALRYRSRWGSRHRRLIAAQRKLARVLLDLEALETTYAAAPAASRPAGFSKNWEELQSLSLQAARSEDPLVTSLFTKKEALGTRTGAQLATFEASTRTLTQLADALLGAGSVHANLAGTGSTFDQLSRPINDAATALLIRLEQAPGKMISGSDVRRLRDDLGELLQASALEVDSSQAVDRWRKAEKQLATHGKALTHSLRRYPRGKIPAVAQVPAQHLQLRESLGLQTAEQSSALYQLGLANALVRATLGDTLASDTRVAPQPHALPVASKTSRGHASHSPGIDEPAPRRRGLRITGAVVTLIAAMIVAGLSVRTLTAKPEVSRSGSGQGVSFEVDDPAKLLDEDEVLRYMDTDFQTDTSFTLAVRDAESYLDFLPLEAGRSFHQVRPRSILEAKWRLKSEFKDKVNPLTGELREGEVIVPVLLADDERTVVPGVISAQLQRGDYGWGRLVAWEHGSISESKYLEMEVAGALDDYNNALARNGYEPVNFSATSLFWMLTFLFCLTVLNLVLVVRYLLSTATRLGRFGRGARSLAQAKRQLEALLLGLEDSQINAVAVLGADTHGRADEAGQRLFERALVMAWHEAQELSQLPLGERLGQSFARRVAHLERLVASLGERDQDVTRRANDLVAATRGAGGDEPASVLLPS</sequence>
<keyword evidence="2" id="KW-0812">Transmembrane</keyword>
<evidence type="ECO:0000256" key="2">
    <source>
        <dbReference type="SAM" id="Phobius"/>
    </source>
</evidence>
<evidence type="ECO:0000313" key="4">
    <source>
        <dbReference type="Proteomes" id="UP001595884"/>
    </source>
</evidence>
<accession>A0ABV9MLQ9</accession>
<feature type="transmembrane region" description="Helical" evidence="2">
    <location>
        <begin position="186"/>
        <end position="209"/>
    </location>
</feature>
<organism evidence="3 4">
    <name type="scientific">Glutamicibacter bergerei</name>
    <dbReference type="NCBI Taxonomy" id="256702"/>
    <lineage>
        <taxon>Bacteria</taxon>
        <taxon>Bacillati</taxon>
        <taxon>Actinomycetota</taxon>
        <taxon>Actinomycetes</taxon>
        <taxon>Micrococcales</taxon>
        <taxon>Micrococcaceae</taxon>
        <taxon>Glutamicibacter</taxon>
    </lineage>
</organism>
<reference evidence="4" key="1">
    <citation type="journal article" date="2019" name="Int. J. Syst. Evol. Microbiol.">
        <title>The Global Catalogue of Microorganisms (GCM) 10K type strain sequencing project: providing services to taxonomists for standard genome sequencing and annotation.</title>
        <authorList>
            <consortium name="The Broad Institute Genomics Platform"/>
            <consortium name="The Broad Institute Genome Sequencing Center for Infectious Disease"/>
            <person name="Wu L."/>
            <person name="Ma J."/>
        </authorList>
    </citation>
    <scope>NUCLEOTIDE SEQUENCE [LARGE SCALE GENOMIC DNA]</scope>
    <source>
        <strain evidence="4">CGMCC 1.12849</strain>
    </source>
</reference>
<dbReference type="EMBL" id="JBHSHE010000055">
    <property type="protein sequence ID" value="MFC4716892.1"/>
    <property type="molecule type" value="Genomic_DNA"/>
</dbReference>
<feature type="transmembrane region" description="Helical" evidence="2">
    <location>
        <begin position="698"/>
        <end position="721"/>
    </location>
</feature>
<dbReference type="RefSeq" id="WP_346059598.1">
    <property type="nucleotide sequence ID" value="NZ_BAAAVQ010000049.1"/>
</dbReference>
<keyword evidence="2" id="KW-1133">Transmembrane helix</keyword>
<comment type="caution">
    <text evidence="3">The sequence shown here is derived from an EMBL/GenBank/DDBJ whole genome shotgun (WGS) entry which is preliminary data.</text>
</comment>
<protein>
    <submittedName>
        <fullName evidence="3">DUF5129 domain-containing protein</fullName>
    </submittedName>
</protein>
<evidence type="ECO:0000256" key="1">
    <source>
        <dbReference type="SAM" id="MobiDB-lite"/>
    </source>
</evidence>
<gene>
    <name evidence="3" type="ORF">ACFO7V_12195</name>
</gene>
<feature type="transmembrane region" description="Helical" evidence="2">
    <location>
        <begin position="499"/>
        <end position="517"/>
    </location>
</feature>